<dbReference type="PROSITE" id="PS00178">
    <property type="entry name" value="AA_TRNA_LIGASE_I"/>
    <property type="match status" value="1"/>
</dbReference>
<dbReference type="AlphaFoldDB" id="A0AA40BL53"/>
<dbReference type="InterPro" id="IPR020058">
    <property type="entry name" value="Glu/Gln-tRNA-synth_Ib_cat-dom"/>
</dbReference>
<sequence>MADTMADTIADSTAKLEINDAPGAPAPAPPKLQLDEETGEWVSKGELKKRLAKRAKKASKDKNKEASNNNNNNNNNTAGETKKPATPPKKEKVEDAPIDTDSMFKQGFLNEVYKERPVKPVITRFPPEPNGHLHIGHAKAIAINFGFARYHGGYTFLRFDDTNPEAEEEIYFTSIEDTVRWLGFEPYKITYSSDHFDTLYELAEKLIGLGKAYVCHCTDEEIKLQRGGDKGASPRFRCEHANQSVEENLGKFRGMRDGQYKPREAFLRMKQNINDPNPQNWDLAAYRVLNKPHHRTGDKWIIYPTYDFTHCLCDSFEEITHSLCTVEFFLSRTSYEWLNQQLVEYQPMQREYGRLSIEAKVPWSMLSKRKLKELVDKKIVRGWNDPRLQTLIALRRRGIPPGAILEFVNELGVTTTNSIIQMSRFEQTIRRYLERTVPRLMLVLDPVPVVVSEAEEFEGTELTIPFSPKNPAMGDHKIKFSKTVYIDRSDFREVDSKDYFRLAPGKTVGLLQAPFPITATSFTKDETTGLVTEVQAVFDRSGKKPKTFIHWVPAESAGSKKCEVRIYNSLFKSENPAGAEGGFLNDLNPESEIIYSNAMIESGFDEVRKRAPWPEAAGEDKLGKGGPESVRFQGMRVAYFAMDSDSTDDKIVLNRIVSLKEDKEKS</sequence>
<dbReference type="InterPro" id="IPR004514">
    <property type="entry name" value="Gln-tRNA-synth"/>
</dbReference>
<dbReference type="SUPFAM" id="SSF50715">
    <property type="entry name" value="Ribosomal protein L25-like"/>
    <property type="match status" value="1"/>
</dbReference>
<feature type="domain" description="Glutamyl/glutaminyl-tRNA synthetase class Ib anti-codon binding" evidence="12">
    <location>
        <begin position="438"/>
        <end position="538"/>
    </location>
</feature>
<dbReference type="PRINTS" id="PR00987">
    <property type="entry name" value="TRNASYNTHGLU"/>
</dbReference>
<dbReference type="FunFam" id="2.40.240.10:FF:000007">
    <property type="entry name" value="Glutamine--tRNA ligase"/>
    <property type="match status" value="1"/>
</dbReference>
<evidence type="ECO:0000256" key="10">
    <source>
        <dbReference type="SAM" id="MobiDB-lite"/>
    </source>
</evidence>
<accession>A0AA40BL53</accession>
<dbReference type="Pfam" id="PF00749">
    <property type="entry name" value="tRNA-synt_1c"/>
    <property type="match status" value="1"/>
</dbReference>
<evidence type="ECO:0000259" key="13">
    <source>
        <dbReference type="Pfam" id="PF20974"/>
    </source>
</evidence>
<feature type="compositionally biased region" description="Basic and acidic residues" evidence="10">
    <location>
        <begin position="80"/>
        <end position="95"/>
    </location>
</feature>
<name>A0AA40BL53_9PEZI</name>
<evidence type="ECO:0000313" key="14">
    <source>
        <dbReference type="EMBL" id="KAK0736148.1"/>
    </source>
</evidence>
<dbReference type="NCBIfam" id="TIGR00440">
    <property type="entry name" value="glnS"/>
    <property type="match status" value="1"/>
</dbReference>
<dbReference type="InterPro" id="IPR014729">
    <property type="entry name" value="Rossmann-like_a/b/a_fold"/>
</dbReference>
<feature type="domain" description="Glutamyl/glutaminyl-tRNA synthetase class Ib catalytic" evidence="11">
    <location>
        <begin position="121"/>
        <end position="433"/>
    </location>
</feature>
<evidence type="ECO:0000256" key="7">
    <source>
        <dbReference type="ARBA" id="ARBA00023146"/>
    </source>
</evidence>
<evidence type="ECO:0000256" key="5">
    <source>
        <dbReference type="ARBA" id="ARBA00022840"/>
    </source>
</evidence>
<evidence type="ECO:0000256" key="3">
    <source>
        <dbReference type="ARBA" id="ARBA00022598"/>
    </source>
</evidence>
<proteinExistence type="inferred from homology"/>
<evidence type="ECO:0000313" key="15">
    <source>
        <dbReference type="Proteomes" id="UP001172159"/>
    </source>
</evidence>
<keyword evidence="4 9" id="KW-0547">Nucleotide-binding</keyword>
<feature type="domain" description="tRNA synthetases class I (E and Q) anti-codon binding" evidence="13">
    <location>
        <begin position="548"/>
        <end position="608"/>
    </location>
</feature>
<dbReference type="SUPFAM" id="SSF52374">
    <property type="entry name" value="Nucleotidylyl transferase"/>
    <property type="match status" value="1"/>
</dbReference>
<evidence type="ECO:0000256" key="1">
    <source>
        <dbReference type="ARBA" id="ARBA00005594"/>
    </source>
</evidence>
<keyword evidence="5 9" id="KW-0067">ATP-binding</keyword>
<dbReference type="GO" id="GO:0005829">
    <property type="term" value="C:cytosol"/>
    <property type="evidence" value="ECO:0007669"/>
    <property type="project" value="TreeGrafter"/>
</dbReference>
<dbReference type="Proteomes" id="UP001172159">
    <property type="component" value="Unassembled WGS sequence"/>
</dbReference>
<evidence type="ECO:0000256" key="6">
    <source>
        <dbReference type="ARBA" id="ARBA00022917"/>
    </source>
</evidence>
<feature type="compositionally biased region" description="Low complexity" evidence="10">
    <location>
        <begin position="66"/>
        <end position="79"/>
    </location>
</feature>
<evidence type="ECO:0000256" key="8">
    <source>
        <dbReference type="ARBA" id="ARBA00048270"/>
    </source>
</evidence>
<dbReference type="InterPro" id="IPR000924">
    <property type="entry name" value="Glu/Gln-tRNA-synth"/>
</dbReference>
<evidence type="ECO:0000256" key="9">
    <source>
        <dbReference type="RuleBase" id="RU363037"/>
    </source>
</evidence>
<evidence type="ECO:0000256" key="2">
    <source>
        <dbReference type="ARBA" id="ARBA00012836"/>
    </source>
</evidence>
<evidence type="ECO:0000259" key="12">
    <source>
        <dbReference type="Pfam" id="PF03950"/>
    </source>
</evidence>
<comment type="catalytic activity">
    <reaction evidence="8">
        <text>tRNA(Gln) + L-glutamine + ATP = L-glutaminyl-tRNA(Gln) + AMP + diphosphate</text>
        <dbReference type="Rhea" id="RHEA:20121"/>
        <dbReference type="Rhea" id="RHEA-COMP:9662"/>
        <dbReference type="Rhea" id="RHEA-COMP:9681"/>
        <dbReference type="ChEBI" id="CHEBI:30616"/>
        <dbReference type="ChEBI" id="CHEBI:33019"/>
        <dbReference type="ChEBI" id="CHEBI:58359"/>
        <dbReference type="ChEBI" id="CHEBI:78442"/>
        <dbReference type="ChEBI" id="CHEBI:78521"/>
        <dbReference type="ChEBI" id="CHEBI:456215"/>
        <dbReference type="EC" id="6.1.1.18"/>
    </reaction>
</comment>
<comment type="similarity">
    <text evidence="1 9">Belongs to the class-I aminoacyl-tRNA synthetase family.</text>
</comment>
<dbReference type="GO" id="GO:0005524">
    <property type="term" value="F:ATP binding"/>
    <property type="evidence" value="ECO:0007669"/>
    <property type="project" value="UniProtKB-KW"/>
</dbReference>
<keyword evidence="6 9" id="KW-0648">Protein biosynthesis</keyword>
<dbReference type="Gene3D" id="2.40.240.10">
    <property type="entry name" value="Ribosomal Protein L25, Chain P"/>
    <property type="match status" value="2"/>
</dbReference>
<dbReference type="InterPro" id="IPR011035">
    <property type="entry name" value="Ribosomal_bL25/Gln-tRNA_synth"/>
</dbReference>
<dbReference type="FunFam" id="3.40.50.620:FF:000183">
    <property type="entry name" value="Glutaminyl-tRNA synthetase"/>
    <property type="match status" value="1"/>
</dbReference>
<dbReference type="GO" id="GO:0006425">
    <property type="term" value="P:glutaminyl-tRNA aminoacylation"/>
    <property type="evidence" value="ECO:0007669"/>
    <property type="project" value="InterPro"/>
</dbReference>
<dbReference type="InterPro" id="IPR020056">
    <property type="entry name" value="Rbsml_bL25/Gln-tRNA_synth_N"/>
</dbReference>
<dbReference type="EC" id="6.1.1.18" evidence="2"/>
<dbReference type="InterPro" id="IPR049437">
    <property type="entry name" value="tRNA-synt_1c_C2"/>
</dbReference>
<keyword evidence="15" id="KW-1185">Reference proteome</keyword>
<keyword evidence="7 9" id="KW-0030">Aminoacyl-tRNA synthetase</keyword>
<dbReference type="Pfam" id="PF20974">
    <property type="entry name" value="tRNA-synt_1c_C2"/>
    <property type="match status" value="1"/>
</dbReference>
<dbReference type="FunFam" id="2.40.240.10:FF:000015">
    <property type="entry name" value="Glutaminyl-tRNA synthetase"/>
    <property type="match status" value="1"/>
</dbReference>
<dbReference type="EMBL" id="JAUKTV010000006">
    <property type="protein sequence ID" value="KAK0736148.1"/>
    <property type="molecule type" value="Genomic_DNA"/>
</dbReference>
<dbReference type="InterPro" id="IPR050132">
    <property type="entry name" value="Gln/Glu-tRNA_Ligase"/>
</dbReference>
<dbReference type="Pfam" id="PF03950">
    <property type="entry name" value="tRNA-synt_1c_C"/>
    <property type="match status" value="1"/>
</dbReference>
<dbReference type="GO" id="GO:0004819">
    <property type="term" value="F:glutamine-tRNA ligase activity"/>
    <property type="evidence" value="ECO:0007669"/>
    <property type="project" value="UniProtKB-EC"/>
</dbReference>
<feature type="region of interest" description="Disordered" evidence="10">
    <location>
        <begin position="1"/>
        <end position="96"/>
    </location>
</feature>
<organism evidence="14 15">
    <name type="scientific">Apiosordaria backusii</name>
    <dbReference type="NCBI Taxonomy" id="314023"/>
    <lineage>
        <taxon>Eukaryota</taxon>
        <taxon>Fungi</taxon>
        <taxon>Dikarya</taxon>
        <taxon>Ascomycota</taxon>
        <taxon>Pezizomycotina</taxon>
        <taxon>Sordariomycetes</taxon>
        <taxon>Sordariomycetidae</taxon>
        <taxon>Sordariales</taxon>
        <taxon>Lasiosphaeriaceae</taxon>
        <taxon>Apiosordaria</taxon>
    </lineage>
</organism>
<dbReference type="PANTHER" id="PTHR43097">
    <property type="entry name" value="GLUTAMINE-TRNA LIGASE"/>
    <property type="match status" value="1"/>
</dbReference>
<protein>
    <recommendedName>
        <fullName evidence="2">glutamine--tRNA ligase</fullName>
        <ecNumber evidence="2">6.1.1.18</ecNumber>
    </recommendedName>
</protein>
<evidence type="ECO:0000259" key="11">
    <source>
        <dbReference type="Pfam" id="PF00749"/>
    </source>
</evidence>
<keyword evidence="3 9" id="KW-0436">Ligase</keyword>
<reference evidence="14" key="1">
    <citation type="submission" date="2023-06" db="EMBL/GenBank/DDBJ databases">
        <title>Genome-scale phylogeny and comparative genomics of the fungal order Sordariales.</title>
        <authorList>
            <consortium name="Lawrence Berkeley National Laboratory"/>
            <person name="Hensen N."/>
            <person name="Bonometti L."/>
            <person name="Westerberg I."/>
            <person name="Brannstrom I.O."/>
            <person name="Guillou S."/>
            <person name="Cros-Aarteil S."/>
            <person name="Calhoun S."/>
            <person name="Haridas S."/>
            <person name="Kuo A."/>
            <person name="Mondo S."/>
            <person name="Pangilinan J."/>
            <person name="Riley R."/>
            <person name="Labutti K."/>
            <person name="Andreopoulos B."/>
            <person name="Lipzen A."/>
            <person name="Chen C."/>
            <person name="Yanf M."/>
            <person name="Daum C."/>
            <person name="Ng V."/>
            <person name="Clum A."/>
            <person name="Steindorff A."/>
            <person name="Ohm R."/>
            <person name="Martin F."/>
            <person name="Silar P."/>
            <person name="Natvig D."/>
            <person name="Lalanne C."/>
            <person name="Gautier V."/>
            <person name="Ament-Velasquez S.L."/>
            <person name="Kruys A."/>
            <person name="Hutchinson M.I."/>
            <person name="Powell A.J."/>
            <person name="Barry K."/>
            <person name="Miller A.N."/>
            <person name="Grigoriev I.V."/>
            <person name="Debuchy R."/>
            <person name="Gladieux P."/>
            <person name="Thoren M.H."/>
            <person name="Johannesson H."/>
        </authorList>
    </citation>
    <scope>NUCLEOTIDE SEQUENCE</scope>
    <source>
        <strain evidence="14">CBS 540.89</strain>
    </source>
</reference>
<dbReference type="InterPro" id="IPR020059">
    <property type="entry name" value="Glu/Gln-tRNA-synth_Ib_codon-bd"/>
</dbReference>
<dbReference type="InterPro" id="IPR001412">
    <property type="entry name" value="aa-tRNA-synth_I_CS"/>
</dbReference>
<dbReference type="Gene3D" id="3.40.50.620">
    <property type="entry name" value="HUPs"/>
    <property type="match status" value="1"/>
</dbReference>
<dbReference type="PANTHER" id="PTHR43097:SF4">
    <property type="entry name" value="GLUTAMINE--TRNA LIGASE"/>
    <property type="match status" value="1"/>
</dbReference>
<evidence type="ECO:0000256" key="4">
    <source>
        <dbReference type="ARBA" id="ARBA00022741"/>
    </source>
</evidence>
<gene>
    <name evidence="14" type="ORF">B0T21DRAFT_175802</name>
</gene>
<comment type="caution">
    <text evidence="14">The sequence shown here is derived from an EMBL/GenBank/DDBJ whole genome shotgun (WGS) entry which is preliminary data.</text>
</comment>